<dbReference type="EMBL" id="SSWX01000002">
    <property type="protein sequence ID" value="THJ36131.1"/>
    <property type="molecule type" value="Genomic_DNA"/>
</dbReference>
<comment type="caution">
    <text evidence="3">The sequence shown here is derived from an EMBL/GenBank/DDBJ whole genome shotgun (WGS) entry which is preliminary data.</text>
</comment>
<feature type="signal peptide" evidence="2">
    <location>
        <begin position="1"/>
        <end position="25"/>
    </location>
</feature>
<dbReference type="Proteomes" id="UP000306236">
    <property type="component" value="Unassembled WGS sequence"/>
</dbReference>
<dbReference type="AlphaFoldDB" id="A0A4S5BXV4"/>
<feature type="chain" id="PRO_5020347529" evidence="2">
    <location>
        <begin position="26"/>
        <end position="273"/>
    </location>
</feature>
<reference evidence="3 4" key="1">
    <citation type="submission" date="2019-04" db="EMBL/GenBank/DDBJ databases">
        <title>Lampropedia sp YIM MLB12 draf genome.</title>
        <authorList>
            <person name="Wang Y.-X."/>
        </authorList>
    </citation>
    <scope>NUCLEOTIDE SEQUENCE [LARGE SCALE GENOMIC DNA]</scope>
    <source>
        <strain evidence="3 4">YIM MLB12</strain>
    </source>
</reference>
<evidence type="ECO:0000313" key="3">
    <source>
        <dbReference type="EMBL" id="THJ36131.1"/>
    </source>
</evidence>
<name>A0A4S5BXV4_9BURK</name>
<feature type="region of interest" description="Disordered" evidence="1">
    <location>
        <begin position="181"/>
        <end position="204"/>
    </location>
</feature>
<evidence type="ECO:0000256" key="2">
    <source>
        <dbReference type="SAM" id="SignalP"/>
    </source>
</evidence>
<proteinExistence type="predicted"/>
<dbReference type="RefSeq" id="WP_136405037.1">
    <property type="nucleotide sequence ID" value="NZ_SSWX01000002.1"/>
</dbReference>
<keyword evidence="2" id="KW-0732">Signal</keyword>
<protein>
    <submittedName>
        <fullName evidence="3">Uncharacterized protein</fullName>
    </submittedName>
</protein>
<feature type="compositionally biased region" description="Polar residues" evidence="1">
    <location>
        <begin position="181"/>
        <end position="202"/>
    </location>
</feature>
<gene>
    <name evidence="3" type="ORF">E8K88_02370</name>
</gene>
<evidence type="ECO:0000313" key="4">
    <source>
        <dbReference type="Proteomes" id="UP000306236"/>
    </source>
</evidence>
<sequence length="273" mass="29445">MKVHTQQFSRVTPLALALTSSILLAGCLGGSSEDPFKPNPDNPGTPADTAASCFDNALNYTAGRAIELGYTNYAITPEELRPSAAMIRVLGNAASFEGQTNLLQIEDIRGSILANAVNSWQTDLDTYIQRPIPSTGIVTTVGTVSKTTRNNNTSPAEVTITTIYNPAITDQRRTLRVNQSLTQNLSGTEKRTTPATSNQEAVETSEPFSYARTITFLGKENQSIGTLNVEACRFKTTSAGQPDITEWVYRGQTIRKESNGSLVEQVTGFTPSS</sequence>
<keyword evidence="4" id="KW-1185">Reference proteome</keyword>
<dbReference type="PROSITE" id="PS51257">
    <property type="entry name" value="PROKAR_LIPOPROTEIN"/>
    <property type="match status" value="1"/>
</dbReference>
<organism evidence="3 4">
    <name type="scientific">Lampropedia aestuarii</name>
    <dbReference type="NCBI Taxonomy" id="2562762"/>
    <lineage>
        <taxon>Bacteria</taxon>
        <taxon>Pseudomonadati</taxon>
        <taxon>Pseudomonadota</taxon>
        <taxon>Betaproteobacteria</taxon>
        <taxon>Burkholderiales</taxon>
        <taxon>Comamonadaceae</taxon>
        <taxon>Lampropedia</taxon>
    </lineage>
</organism>
<evidence type="ECO:0000256" key="1">
    <source>
        <dbReference type="SAM" id="MobiDB-lite"/>
    </source>
</evidence>
<accession>A0A4S5BXV4</accession>